<dbReference type="GO" id="GO:0005886">
    <property type="term" value="C:plasma membrane"/>
    <property type="evidence" value="ECO:0007669"/>
    <property type="project" value="UniProtKB-SubCell"/>
</dbReference>
<dbReference type="EMBL" id="BKZW01000001">
    <property type="protein sequence ID" value="GER89191.1"/>
    <property type="molecule type" value="Genomic_DNA"/>
</dbReference>
<feature type="transmembrane region" description="Helical" evidence="6">
    <location>
        <begin position="254"/>
        <end position="278"/>
    </location>
</feature>
<evidence type="ECO:0000256" key="2">
    <source>
        <dbReference type="ARBA" id="ARBA00022475"/>
    </source>
</evidence>
<evidence type="ECO:0000256" key="3">
    <source>
        <dbReference type="ARBA" id="ARBA00022692"/>
    </source>
</evidence>
<dbReference type="InterPro" id="IPR002293">
    <property type="entry name" value="AA/rel_permease1"/>
</dbReference>
<sequence length="372" mass="40827">MKLSDKRGQPLTSLVLKPVYLHSEVFIPQKMPQILNSWDMTTTFVVSTYLASCASTAAAGGPAAITYLVLVGLTFFVPCLIATAQLGQMYPHEGGLYNWAHHAIGGYWSFFAGFCAWFPGVLISSSLANLLVIYAAPLIYPPLLAQPWQQGIATCLVLVTTGILTLCSFRWVQNLINLLVIMMLLGTLLISIACILWLIRGHHSATIFTNWTDWRPRPDNIVMFGLLAFAYLGTEGPLNLAGEITRRSVIKRHLTWGGMLLGLIYICNTLAVLIVLGPRAASDPFALVNTVAIVLGKSFAIITATCLMASFLATILVYNYLYARLLFVASVDNRLPHSLSKLNKWRVPINAALVQTILACIVTLLLFNLPPF</sequence>
<evidence type="ECO:0000256" key="4">
    <source>
        <dbReference type="ARBA" id="ARBA00022989"/>
    </source>
</evidence>
<comment type="subcellular location">
    <subcellularLocation>
        <location evidence="1">Cell membrane</location>
        <topology evidence="1">Multi-pass membrane protein</topology>
    </subcellularLocation>
</comment>
<feature type="transmembrane region" description="Helical" evidence="6">
    <location>
        <begin position="107"/>
        <end position="136"/>
    </location>
</feature>
<keyword evidence="2" id="KW-1003">Cell membrane</keyword>
<feature type="transmembrane region" description="Helical" evidence="6">
    <location>
        <begin position="220"/>
        <end position="242"/>
    </location>
</feature>
<dbReference type="AlphaFoldDB" id="A0A5J4KRU9"/>
<evidence type="ECO:0008006" key="9">
    <source>
        <dbReference type="Google" id="ProtNLM"/>
    </source>
</evidence>
<dbReference type="PIRSF" id="PIRSF006060">
    <property type="entry name" value="AA_transporter"/>
    <property type="match status" value="1"/>
</dbReference>
<evidence type="ECO:0000256" key="1">
    <source>
        <dbReference type="ARBA" id="ARBA00004651"/>
    </source>
</evidence>
<evidence type="ECO:0000313" key="8">
    <source>
        <dbReference type="Proteomes" id="UP000326912"/>
    </source>
</evidence>
<reference evidence="7 8" key="1">
    <citation type="submission" date="2019-10" db="EMBL/GenBank/DDBJ databases">
        <title>Dictyobacter vulcani sp. nov., within the class Ktedonobacteria, isolated from soil of volcanic Mt. Zao.</title>
        <authorList>
            <person name="Zheng Y."/>
            <person name="Wang C.M."/>
            <person name="Sakai Y."/>
            <person name="Abe K."/>
            <person name="Yokota A."/>
            <person name="Yabe S."/>
        </authorList>
    </citation>
    <scope>NUCLEOTIDE SEQUENCE [LARGE SCALE GENOMIC DNA]</scope>
    <source>
        <strain evidence="7 8">W12</strain>
    </source>
</reference>
<evidence type="ECO:0000256" key="6">
    <source>
        <dbReference type="SAM" id="Phobius"/>
    </source>
</evidence>
<keyword evidence="3 6" id="KW-0812">Transmembrane</keyword>
<organism evidence="7 8">
    <name type="scientific">Dictyobacter vulcani</name>
    <dbReference type="NCBI Taxonomy" id="2607529"/>
    <lineage>
        <taxon>Bacteria</taxon>
        <taxon>Bacillati</taxon>
        <taxon>Chloroflexota</taxon>
        <taxon>Ktedonobacteria</taxon>
        <taxon>Ktedonobacterales</taxon>
        <taxon>Dictyobacteraceae</taxon>
        <taxon>Dictyobacter</taxon>
    </lineage>
</organism>
<keyword evidence="5 6" id="KW-0472">Membrane</keyword>
<name>A0A5J4KRU9_9CHLR</name>
<evidence type="ECO:0000313" key="7">
    <source>
        <dbReference type="EMBL" id="GER89191.1"/>
    </source>
</evidence>
<keyword evidence="8" id="KW-1185">Reference proteome</keyword>
<feature type="transmembrane region" description="Helical" evidence="6">
    <location>
        <begin position="347"/>
        <end position="367"/>
    </location>
</feature>
<dbReference type="InterPro" id="IPR050367">
    <property type="entry name" value="APC_superfamily"/>
</dbReference>
<comment type="caution">
    <text evidence="7">The sequence shown here is derived from an EMBL/GenBank/DDBJ whole genome shotgun (WGS) entry which is preliminary data.</text>
</comment>
<feature type="transmembrane region" description="Helical" evidence="6">
    <location>
        <begin position="65"/>
        <end position="86"/>
    </location>
</feature>
<accession>A0A5J4KRU9</accession>
<dbReference type="GO" id="GO:0022857">
    <property type="term" value="F:transmembrane transporter activity"/>
    <property type="evidence" value="ECO:0007669"/>
    <property type="project" value="InterPro"/>
</dbReference>
<feature type="transmembrane region" description="Helical" evidence="6">
    <location>
        <begin position="176"/>
        <end position="200"/>
    </location>
</feature>
<dbReference type="PANTHER" id="PTHR42770">
    <property type="entry name" value="AMINO ACID TRANSPORTER-RELATED"/>
    <property type="match status" value="1"/>
</dbReference>
<feature type="transmembrane region" description="Helical" evidence="6">
    <location>
        <begin position="148"/>
        <end position="169"/>
    </location>
</feature>
<protein>
    <recommendedName>
        <fullName evidence="9">Amino acid permease</fullName>
    </recommendedName>
</protein>
<gene>
    <name evidence="7" type="ORF">KDW_33530</name>
</gene>
<dbReference type="PANTHER" id="PTHR42770:SF7">
    <property type="entry name" value="MEMBRANE PROTEIN"/>
    <property type="match status" value="1"/>
</dbReference>
<dbReference type="Gene3D" id="1.20.1740.10">
    <property type="entry name" value="Amino acid/polyamine transporter I"/>
    <property type="match status" value="1"/>
</dbReference>
<proteinExistence type="predicted"/>
<dbReference type="Pfam" id="PF13520">
    <property type="entry name" value="AA_permease_2"/>
    <property type="match status" value="1"/>
</dbReference>
<keyword evidence="4 6" id="KW-1133">Transmembrane helix</keyword>
<feature type="transmembrane region" description="Helical" evidence="6">
    <location>
        <begin position="298"/>
        <end position="321"/>
    </location>
</feature>
<dbReference type="Proteomes" id="UP000326912">
    <property type="component" value="Unassembled WGS sequence"/>
</dbReference>
<evidence type="ECO:0000256" key="5">
    <source>
        <dbReference type="ARBA" id="ARBA00023136"/>
    </source>
</evidence>